<dbReference type="InterPro" id="IPR013824">
    <property type="entry name" value="Topo_IA_cen_sub1"/>
</dbReference>
<keyword evidence="8 10" id="KW-0238">DNA-binding</keyword>
<dbReference type="PRINTS" id="PR00417">
    <property type="entry name" value="PRTPISMRASEI"/>
</dbReference>
<dbReference type="SMART" id="SM00437">
    <property type="entry name" value="TOP1Ac"/>
    <property type="match status" value="1"/>
</dbReference>
<dbReference type="InterPro" id="IPR013826">
    <property type="entry name" value="Topo_IA_cen_sub3"/>
</dbReference>
<dbReference type="Pfam" id="PF01396">
    <property type="entry name" value="Zn_ribbon_Top1"/>
    <property type="match status" value="3"/>
</dbReference>
<gene>
    <name evidence="10" type="primary">topA</name>
    <name evidence="13" type="ORF">DW820_01270</name>
</gene>
<evidence type="ECO:0000313" key="14">
    <source>
        <dbReference type="Proteomes" id="UP000285773"/>
    </source>
</evidence>
<dbReference type="InterPro" id="IPR003601">
    <property type="entry name" value="Topo_IA_2"/>
</dbReference>
<keyword evidence="9 10" id="KW-0413">Isomerase</keyword>
<dbReference type="PROSITE" id="PS00396">
    <property type="entry name" value="TOPO_IA_1"/>
    <property type="match status" value="1"/>
</dbReference>
<keyword evidence="6" id="KW-0460">Magnesium</keyword>
<dbReference type="NCBIfam" id="TIGR01051">
    <property type="entry name" value="topA_bact"/>
    <property type="match status" value="1"/>
</dbReference>
<feature type="site" description="Interaction with DNA" evidence="10">
    <location>
        <position position="148"/>
    </location>
</feature>
<dbReference type="InterPro" id="IPR013497">
    <property type="entry name" value="Topo_IA_cen"/>
</dbReference>
<keyword evidence="4" id="KW-0863">Zinc-finger</keyword>
<comment type="function">
    <text evidence="10">Releases the supercoiling and torsional tension of DNA, which is introduced during the DNA replication and transcription, by transiently cleaving and rejoining one strand of the DNA duplex. Introduces a single-strand break via transesterification at a target site in duplex DNA. The scissile phosphodiester is attacked by the catalytic tyrosine of the enzyme, resulting in the formation of a DNA-(5'-phosphotyrosyl)-enzyme intermediate and the expulsion of a 3'-OH DNA strand. The free DNA strand then undergoes passage around the unbroken strand, thus removing DNA supercoils. Finally, in the religation step, the DNA 3'-OH attacks the covalent intermediate to expel the active-site tyrosine and restore the DNA phosphodiester backbone.</text>
</comment>
<evidence type="ECO:0000259" key="12">
    <source>
        <dbReference type="PROSITE" id="PS52039"/>
    </source>
</evidence>
<dbReference type="EC" id="5.6.2.1" evidence="10"/>
<keyword evidence="5" id="KW-0862">Zinc</keyword>
<dbReference type="RefSeq" id="WP_070586217.1">
    <property type="nucleotide sequence ID" value="NZ_QSIO01000001.1"/>
</dbReference>
<feature type="region of interest" description="Interaction with DNA" evidence="10">
    <location>
        <begin position="172"/>
        <end position="177"/>
    </location>
</feature>
<dbReference type="GO" id="GO:0005694">
    <property type="term" value="C:chromosome"/>
    <property type="evidence" value="ECO:0007669"/>
    <property type="project" value="InterPro"/>
</dbReference>
<comment type="similarity">
    <text evidence="2 10">Belongs to the type IA topoisomerase family.</text>
</comment>
<evidence type="ECO:0000256" key="2">
    <source>
        <dbReference type="ARBA" id="ARBA00009446"/>
    </source>
</evidence>
<dbReference type="HAMAP" id="MF_00952">
    <property type="entry name" value="Topoisom_1_prok"/>
    <property type="match status" value="1"/>
</dbReference>
<evidence type="ECO:0000256" key="4">
    <source>
        <dbReference type="ARBA" id="ARBA00022771"/>
    </source>
</evidence>
<dbReference type="CDD" id="cd00186">
    <property type="entry name" value="TOP1Ac"/>
    <property type="match status" value="1"/>
</dbReference>
<evidence type="ECO:0000256" key="10">
    <source>
        <dbReference type="HAMAP-Rule" id="MF_00952"/>
    </source>
</evidence>
<keyword evidence="7 10" id="KW-0799">Topoisomerase</keyword>
<dbReference type="Gene3D" id="2.70.20.10">
    <property type="entry name" value="Topoisomerase I, domain 3"/>
    <property type="match status" value="1"/>
</dbReference>
<dbReference type="Pfam" id="PF01131">
    <property type="entry name" value="Topoisom_bac"/>
    <property type="match status" value="1"/>
</dbReference>
<feature type="active site" description="O-(5'-phospho-DNA)-tyrosine intermediate" evidence="10">
    <location>
        <position position="306"/>
    </location>
</feature>
<feature type="site" description="Interaction with DNA" evidence="10">
    <location>
        <position position="149"/>
    </location>
</feature>
<dbReference type="InterPro" id="IPR028612">
    <property type="entry name" value="Topoisom_1_IA"/>
</dbReference>
<dbReference type="InterPro" id="IPR005733">
    <property type="entry name" value="TopoI_bac-type"/>
</dbReference>
<dbReference type="InterPro" id="IPR023406">
    <property type="entry name" value="Topo_IA_AS"/>
</dbReference>
<dbReference type="CDD" id="cd03363">
    <property type="entry name" value="TOPRIM_TopoIA_TopoI"/>
    <property type="match status" value="1"/>
</dbReference>
<protein>
    <recommendedName>
        <fullName evidence="10">DNA topoisomerase 1</fullName>
        <ecNumber evidence="10">5.6.2.1</ecNumber>
    </recommendedName>
    <alternativeName>
        <fullName evidence="10">DNA topoisomerase I</fullName>
    </alternativeName>
</protein>
<accession>A0A414CLC5</accession>
<dbReference type="SMART" id="SM00493">
    <property type="entry name" value="TOPRIM"/>
    <property type="match status" value="1"/>
</dbReference>
<comment type="caution">
    <text evidence="13">The sequence shown here is derived from an EMBL/GenBank/DDBJ whole genome shotgun (WGS) entry which is preliminary data.</text>
</comment>
<dbReference type="EMBL" id="QSIO01000001">
    <property type="protein sequence ID" value="RHC95790.1"/>
    <property type="molecule type" value="Genomic_DNA"/>
</dbReference>
<dbReference type="PROSITE" id="PS52039">
    <property type="entry name" value="TOPO_IA_2"/>
    <property type="match status" value="1"/>
</dbReference>
<evidence type="ECO:0000256" key="3">
    <source>
        <dbReference type="ARBA" id="ARBA00022723"/>
    </source>
</evidence>
<feature type="domain" description="Toprim" evidence="11">
    <location>
        <begin position="12"/>
        <end position="122"/>
    </location>
</feature>
<organism evidence="13 14">
    <name type="scientific">Streptococcus parasanguinis</name>
    <dbReference type="NCBI Taxonomy" id="1318"/>
    <lineage>
        <taxon>Bacteria</taxon>
        <taxon>Bacillati</taxon>
        <taxon>Bacillota</taxon>
        <taxon>Bacilli</taxon>
        <taxon>Lactobacillales</taxon>
        <taxon>Streptococcaceae</taxon>
        <taxon>Streptococcus</taxon>
    </lineage>
</organism>
<feature type="domain" description="Topo IA-type catalytic" evidence="12">
    <location>
        <begin position="138"/>
        <end position="560"/>
    </location>
</feature>
<name>A0A414CLC5_STRPA</name>
<dbReference type="PANTHER" id="PTHR42785">
    <property type="entry name" value="DNA TOPOISOMERASE, TYPE IA, CORE"/>
    <property type="match status" value="1"/>
</dbReference>
<feature type="site" description="Interaction with DNA" evidence="10">
    <location>
        <position position="152"/>
    </location>
</feature>
<dbReference type="InterPro" id="IPR013825">
    <property type="entry name" value="Topo_IA_cen_sub2"/>
</dbReference>
<dbReference type="Pfam" id="PF01751">
    <property type="entry name" value="Toprim"/>
    <property type="match status" value="1"/>
</dbReference>
<dbReference type="Gene3D" id="3.40.50.140">
    <property type="match status" value="1"/>
</dbReference>
<reference evidence="13 14" key="1">
    <citation type="submission" date="2018-08" db="EMBL/GenBank/DDBJ databases">
        <title>A genome reference for cultivated species of the human gut microbiota.</title>
        <authorList>
            <person name="Zou Y."/>
            <person name="Xue W."/>
            <person name="Luo G."/>
        </authorList>
    </citation>
    <scope>NUCLEOTIDE SEQUENCE [LARGE SCALE GENOMIC DNA]</scope>
    <source>
        <strain evidence="13 14">AM33-3BH</strain>
    </source>
</reference>
<dbReference type="SUPFAM" id="SSF56712">
    <property type="entry name" value="Prokaryotic type I DNA topoisomerase"/>
    <property type="match status" value="1"/>
</dbReference>
<dbReference type="PANTHER" id="PTHR42785:SF1">
    <property type="entry name" value="DNA TOPOISOMERASE"/>
    <property type="match status" value="1"/>
</dbReference>
<feature type="site" description="Interaction with DNA" evidence="10">
    <location>
        <position position="308"/>
    </location>
</feature>
<evidence type="ECO:0000313" key="13">
    <source>
        <dbReference type="EMBL" id="RHC95790.1"/>
    </source>
</evidence>
<dbReference type="InterPro" id="IPR023405">
    <property type="entry name" value="Topo_IA_core_domain"/>
</dbReference>
<evidence type="ECO:0000256" key="7">
    <source>
        <dbReference type="ARBA" id="ARBA00023029"/>
    </source>
</evidence>
<dbReference type="Gene3D" id="1.10.290.10">
    <property type="entry name" value="Topoisomerase I, domain 4"/>
    <property type="match status" value="1"/>
</dbReference>
<dbReference type="GO" id="GO:0003677">
    <property type="term" value="F:DNA binding"/>
    <property type="evidence" value="ECO:0007669"/>
    <property type="project" value="UniProtKB-KW"/>
</dbReference>
<comment type="catalytic activity">
    <reaction evidence="1 10">
        <text>ATP-independent breakage of single-stranded DNA, followed by passage and rejoining.</text>
        <dbReference type="EC" id="5.6.2.1"/>
    </reaction>
</comment>
<dbReference type="Gene3D" id="3.30.65.10">
    <property type="entry name" value="Bacterial Topoisomerase I, domain 1"/>
    <property type="match status" value="2"/>
</dbReference>
<dbReference type="GO" id="GO:0003917">
    <property type="term" value="F:DNA topoisomerase type I (single strand cut, ATP-independent) activity"/>
    <property type="evidence" value="ECO:0007669"/>
    <property type="project" value="UniProtKB-UniRule"/>
</dbReference>
<comment type="subunit">
    <text evidence="10">Monomer.</text>
</comment>
<evidence type="ECO:0000256" key="8">
    <source>
        <dbReference type="ARBA" id="ARBA00023125"/>
    </source>
</evidence>
<dbReference type="Gene3D" id="1.10.460.10">
    <property type="entry name" value="Topoisomerase I, domain 2"/>
    <property type="match status" value="1"/>
</dbReference>
<dbReference type="PROSITE" id="PS50880">
    <property type="entry name" value="TOPRIM"/>
    <property type="match status" value="1"/>
</dbReference>
<dbReference type="GO" id="GO:0006265">
    <property type="term" value="P:DNA topological change"/>
    <property type="evidence" value="ECO:0007669"/>
    <property type="project" value="UniProtKB-UniRule"/>
</dbReference>
<feature type="site" description="Interaction with DNA" evidence="10">
    <location>
        <position position="164"/>
    </location>
</feature>
<evidence type="ECO:0000256" key="1">
    <source>
        <dbReference type="ARBA" id="ARBA00000213"/>
    </source>
</evidence>
<evidence type="ECO:0000256" key="6">
    <source>
        <dbReference type="ARBA" id="ARBA00022842"/>
    </source>
</evidence>
<dbReference type="GO" id="GO:0008270">
    <property type="term" value="F:zinc ion binding"/>
    <property type="evidence" value="ECO:0007669"/>
    <property type="project" value="UniProtKB-KW"/>
</dbReference>
<proteinExistence type="inferred from homology"/>
<dbReference type="Proteomes" id="UP000285773">
    <property type="component" value="Unassembled WGS sequence"/>
</dbReference>
<dbReference type="SUPFAM" id="SSF57783">
    <property type="entry name" value="Zinc beta-ribbon"/>
    <property type="match status" value="1"/>
</dbReference>
<feature type="site" description="Interaction with DNA" evidence="10">
    <location>
        <position position="157"/>
    </location>
</feature>
<dbReference type="InterPro" id="IPR000380">
    <property type="entry name" value="Topo_IA"/>
</dbReference>
<dbReference type="SMART" id="SM00436">
    <property type="entry name" value="TOP1Bc"/>
    <property type="match status" value="1"/>
</dbReference>
<dbReference type="InterPro" id="IPR003602">
    <property type="entry name" value="Topo_IA_DNA-bd_dom"/>
</dbReference>
<evidence type="ECO:0000259" key="11">
    <source>
        <dbReference type="PROSITE" id="PS50880"/>
    </source>
</evidence>
<evidence type="ECO:0000256" key="5">
    <source>
        <dbReference type="ARBA" id="ARBA00022833"/>
    </source>
</evidence>
<feature type="site" description="Interaction with DNA" evidence="10">
    <location>
        <position position="491"/>
    </location>
</feature>
<dbReference type="InterPro" id="IPR006171">
    <property type="entry name" value="TOPRIM_dom"/>
</dbReference>
<feature type="site" description="Interaction with DNA" evidence="10">
    <location>
        <position position="42"/>
    </location>
</feature>
<evidence type="ECO:0000256" key="9">
    <source>
        <dbReference type="ARBA" id="ARBA00023235"/>
    </source>
</evidence>
<dbReference type="AlphaFoldDB" id="A0A414CLC5"/>
<dbReference type="InterPro" id="IPR013498">
    <property type="entry name" value="Topo_IA_Znf"/>
</dbReference>
<keyword evidence="3" id="KW-0479">Metal-binding</keyword>
<sequence length="693" mass="78914">MVTKKKSSTTKKNLVIVESPAKAKTIEKYLGRNYKVMASVGHIRDLKKSTMSIDFDNNYEPEYINIRGKGPLINDLKKEAKKAKQVFLASDPDREGEAISWHLAHILNLDAKEKNRVVFNEITKDAVKNAFKEPRQIDMDLVDAQQARRVLDRIVGYSISPILWKKVKKGLSAGRVQSVALKLIIDRENEINDFKPEEYWTIDGVFKKGTKQFQASFYGIDGKKMKLNTNEEVKAVLERLDGKDFTVEKVEKKERRRNAPLPYTTSSMQMDAANKINFRTRKTMMVAQQLYEGINIGSGVQGLITYMRTDSTRISPVAQNEAANFIVDRFGEKYSKHGSRVKNASGAQDAHEAIRPSSVFNTPESIAKYLDKDQLKLYTLIWNRFVASQMTAAVFDTMNVRLGQNGVQYTANGSQVKFDGYLAIYNDSDKNKMLPDMVEGDIVKQVNSKPEQHFTQPPARYSEATLIKTLEENGVGRPSTYAPTIETIQKRYYVKLVAKRFEPTELGEIVNKLIVEFFPDIVNVTFTAEMEGKLDDVELGKEEWQKVIDAFYKPFSKEVAKAEEEMEKIQIKDEPAGFDCEVCGSPMVIKLGRFGKFYACSNFPDCRHTQAIVKEIGVECPDCHQGQIIERKTKRNRIFYGCNRYPECEFTSWDKPIGRDCPKCSHYLVEKKVRGGGKQVVCSNGDYEEEKVK</sequence>
<dbReference type="InterPro" id="IPR034149">
    <property type="entry name" value="TOPRIM_TopoI"/>
</dbReference>